<dbReference type="AlphaFoldDB" id="A0A2S7XRU2"/>
<evidence type="ECO:0000256" key="2">
    <source>
        <dbReference type="ARBA" id="ARBA00004818"/>
    </source>
</evidence>
<comment type="caution">
    <text evidence="5">The sequence shown here is derived from an EMBL/GenBank/DDBJ whole genome shotgun (WGS) entry which is preliminary data.</text>
</comment>
<dbReference type="GO" id="GO:0005829">
    <property type="term" value="C:cytosol"/>
    <property type="evidence" value="ECO:0007669"/>
    <property type="project" value="TreeGrafter"/>
</dbReference>
<protein>
    <recommendedName>
        <fullName evidence="4">phosphoglycolate phosphatase</fullName>
        <ecNumber evidence="4">3.1.3.18</ecNumber>
    </recommendedName>
</protein>
<dbReference type="GO" id="GO:0006281">
    <property type="term" value="P:DNA repair"/>
    <property type="evidence" value="ECO:0007669"/>
    <property type="project" value="TreeGrafter"/>
</dbReference>
<name>A0A2S7XRU2_9GAMM</name>
<dbReference type="InterPro" id="IPR050155">
    <property type="entry name" value="HAD-like_hydrolase_sf"/>
</dbReference>
<dbReference type="RefSeq" id="WP_105073821.1">
    <property type="nucleotide sequence ID" value="NZ_PPGH01000035.1"/>
</dbReference>
<dbReference type="InterPro" id="IPR023214">
    <property type="entry name" value="HAD_sf"/>
</dbReference>
<dbReference type="Gene3D" id="3.40.50.1000">
    <property type="entry name" value="HAD superfamily/HAD-like"/>
    <property type="match status" value="1"/>
</dbReference>
<dbReference type="Proteomes" id="UP000239936">
    <property type="component" value="Unassembled WGS sequence"/>
</dbReference>
<dbReference type="SFLD" id="SFLDS00003">
    <property type="entry name" value="Haloacid_Dehalogenase"/>
    <property type="match status" value="1"/>
</dbReference>
<comment type="pathway">
    <text evidence="2">Organic acid metabolism; glycolate biosynthesis; glycolate from 2-phosphoglycolate: step 1/1.</text>
</comment>
<evidence type="ECO:0000313" key="6">
    <source>
        <dbReference type="Proteomes" id="UP000239936"/>
    </source>
</evidence>
<gene>
    <name evidence="5" type="ORF">CXB77_10360</name>
</gene>
<evidence type="ECO:0000313" key="5">
    <source>
        <dbReference type="EMBL" id="PQJ96188.1"/>
    </source>
</evidence>
<dbReference type="PANTHER" id="PTHR43434:SF1">
    <property type="entry name" value="PHOSPHOGLYCOLATE PHOSPHATASE"/>
    <property type="match status" value="1"/>
</dbReference>
<dbReference type="EC" id="3.1.3.18" evidence="4"/>
<dbReference type="InterPro" id="IPR036412">
    <property type="entry name" value="HAD-like_sf"/>
</dbReference>
<dbReference type="PANTHER" id="PTHR43434">
    <property type="entry name" value="PHOSPHOGLYCOLATE PHOSPHATASE"/>
    <property type="match status" value="1"/>
</dbReference>
<comment type="catalytic activity">
    <reaction evidence="1">
        <text>2-phosphoglycolate + H2O = glycolate + phosphate</text>
        <dbReference type="Rhea" id="RHEA:14369"/>
        <dbReference type="ChEBI" id="CHEBI:15377"/>
        <dbReference type="ChEBI" id="CHEBI:29805"/>
        <dbReference type="ChEBI" id="CHEBI:43474"/>
        <dbReference type="ChEBI" id="CHEBI:58033"/>
        <dbReference type="EC" id="3.1.3.18"/>
    </reaction>
</comment>
<dbReference type="SFLD" id="SFLDG01129">
    <property type="entry name" value="C1.5:_HAD__Beta-PGM__Phosphata"/>
    <property type="match status" value="1"/>
</dbReference>
<dbReference type="InterPro" id="IPR041492">
    <property type="entry name" value="HAD_2"/>
</dbReference>
<evidence type="ECO:0000256" key="1">
    <source>
        <dbReference type="ARBA" id="ARBA00000830"/>
    </source>
</evidence>
<organism evidence="5 6">
    <name type="scientific">Chromatium okenii</name>
    <dbReference type="NCBI Taxonomy" id="61644"/>
    <lineage>
        <taxon>Bacteria</taxon>
        <taxon>Pseudomonadati</taxon>
        <taxon>Pseudomonadota</taxon>
        <taxon>Gammaproteobacteria</taxon>
        <taxon>Chromatiales</taxon>
        <taxon>Chromatiaceae</taxon>
        <taxon>Chromatium</taxon>
    </lineage>
</organism>
<dbReference type="OrthoDB" id="8770891at2"/>
<proteinExistence type="inferred from homology"/>
<comment type="similarity">
    <text evidence="3">Belongs to the HAD-like hydrolase superfamily. CbbY/CbbZ/Gph/YieH family.</text>
</comment>
<accession>A0A2S7XRU2</accession>
<dbReference type="GO" id="GO:0008967">
    <property type="term" value="F:phosphoglycolate phosphatase activity"/>
    <property type="evidence" value="ECO:0007669"/>
    <property type="project" value="UniProtKB-EC"/>
</dbReference>
<sequence length="232" mass="26497">MYSNDRLMILDADGTTINAFDAIAETFSRLGMELGDLESFQKRRHLFKYLGGVKAFPKNISRQISKRKRNALISTLTEVYREESQLFPGIASLIQTLIATPKLRVGIVTRNITIQPEETLHVLFNRHGVDTTALDFLVHIPLHQEKTAQFKTIREHFNINPAKSYACGDERKDFHAAINAGMHPFMVSYGFEDHQHLTQKAGIPEELISRTPAELCQRVIHAFDLDFPFFIK</sequence>
<dbReference type="Pfam" id="PF13419">
    <property type="entry name" value="HAD_2"/>
    <property type="match status" value="1"/>
</dbReference>
<evidence type="ECO:0000256" key="3">
    <source>
        <dbReference type="ARBA" id="ARBA00006171"/>
    </source>
</evidence>
<dbReference type="EMBL" id="PPGH01000035">
    <property type="protein sequence ID" value="PQJ96188.1"/>
    <property type="molecule type" value="Genomic_DNA"/>
</dbReference>
<keyword evidence="6" id="KW-1185">Reference proteome</keyword>
<reference evidence="5 6" key="1">
    <citation type="submission" date="2018-01" db="EMBL/GenBank/DDBJ databases">
        <title>The complete genome sequence of Chromatium okenii LaCa, a purple sulfur bacterium with a turbulent life.</title>
        <authorList>
            <person name="Luedin S.M."/>
            <person name="Liechti N."/>
            <person name="Storelli N."/>
            <person name="Danza F."/>
            <person name="Wittwer M."/>
            <person name="Pothier J.F."/>
            <person name="Tonolla M.A."/>
        </authorList>
    </citation>
    <scope>NUCLEOTIDE SEQUENCE [LARGE SCALE GENOMIC DNA]</scope>
    <source>
        <strain evidence="5 6">LaCa</strain>
    </source>
</reference>
<evidence type="ECO:0000256" key="4">
    <source>
        <dbReference type="ARBA" id="ARBA00013078"/>
    </source>
</evidence>
<dbReference type="SUPFAM" id="SSF56784">
    <property type="entry name" value="HAD-like"/>
    <property type="match status" value="1"/>
</dbReference>